<name>A0A377AKB3_ECOLX</name>
<accession>A0A377AKB3</accession>
<dbReference type="EC" id="1.11.1.5" evidence="2"/>
<keyword evidence="2" id="KW-0575">Peroxidase</keyword>
<gene>
    <name evidence="2" type="ORF">NCTC9962_01292</name>
</gene>
<dbReference type="AlphaFoldDB" id="A0A377AKB3"/>
<dbReference type="Proteomes" id="UP000254052">
    <property type="component" value="Unassembled WGS sequence"/>
</dbReference>
<evidence type="ECO:0000313" key="2">
    <source>
        <dbReference type="EMBL" id="STL21011.1"/>
    </source>
</evidence>
<evidence type="ECO:0000256" key="1">
    <source>
        <dbReference type="SAM" id="Phobius"/>
    </source>
</evidence>
<evidence type="ECO:0000313" key="3">
    <source>
        <dbReference type="Proteomes" id="UP000254052"/>
    </source>
</evidence>
<proteinExistence type="predicted"/>
<keyword evidence="1" id="KW-0472">Membrane</keyword>
<dbReference type="GO" id="GO:0004130">
    <property type="term" value="F:cytochrome-c peroxidase activity"/>
    <property type="evidence" value="ECO:0007669"/>
    <property type="project" value="UniProtKB-EC"/>
</dbReference>
<dbReference type="EMBL" id="UGED01000004">
    <property type="protein sequence ID" value="STL21011.1"/>
    <property type="molecule type" value="Genomic_DNA"/>
</dbReference>
<organism evidence="2 3">
    <name type="scientific">Escherichia coli</name>
    <dbReference type="NCBI Taxonomy" id="562"/>
    <lineage>
        <taxon>Bacteria</taxon>
        <taxon>Pseudomonadati</taxon>
        <taxon>Pseudomonadota</taxon>
        <taxon>Gammaproteobacteria</taxon>
        <taxon>Enterobacterales</taxon>
        <taxon>Enterobacteriaceae</taxon>
        <taxon>Escherichia</taxon>
    </lineage>
</organism>
<reference evidence="2 3" key="1">
    <citation type="submission" date="2018-06" db="EMBL/GenBank/DDBJ databases">
        <authorList>
            <consortium name="Pathogen Informatics"/>
            <person name="Doyle S."/>
        </authorList>
    </citation>
    <scope>NUCLEOTIDE SEQUENCE [LARGE SCALE GENOMIC DNA]</scope>
    <source>
        <strain evidence="2 3">NCTC9962</strain>
    </source>
</reference>
<keyword evidence="1" id="KW-1133">Transmembrane helix</keyword>
<keyword evidence="2" id="KW-0560">Oxidoreductase</keyword>
<sequence>MKMVSRITAIGLAGVAICYLGLSGYVWYHDNKRSKQADVQAFCCQ</sequence>
<feature type="transmembrane region" description="Helical" evidence="1">
    <location>
        <begin position="7"/>
        <end position="28"/>
    </location>
</feature>
<protein>
    <submittedName>
        <fullName evidence="2">Putative cytochrome C peroxidase</fullName>
        <ecNumber evidence="2">1.11.1.5</ecNumber>
    </submittedName>
</protein>
<keyword evidence="1" id="KW-0812">Transmembrane</keyword>